<organism evidence="7 8">
    <name type="scientific">Moritella viscosa</name>
    <dbReference type="NCBI Taxonomy" id="80854"/>
    <lineage>
        <taxon>Bacteria</taxon>
        <taxon>Pseudomonadati</taxon>
        <taxon>Pseudomonadota</taxon>
        <taxon>Gammaproteobacteria</taxon>
        <taxon>Alteromonadales</taxon>
        <taxon>Moritellaceae</taxon>
        <taxon>Moritella</taxon>
    </lineage>
</organism>
<proteinExistence type="inferred from homology"/>
<dbReference type="GO" id="GO:0007165">
    <property type="term" value="P:signal transduction"/>
    <property type="evidence" value="ECO:0007669"/>
    <property type="project" value="UniProtKB-KW"/>
</dbReference>
<dbReference type="Proteomes" id="UP000183794">
    <property type="component" value="Unassembled WGS sequence"/>
</dbReference>
<dbReference type="PRINTS" id="PR00260">
    <property type="entry name" value="CHEMTRNSDUCR"/>
</dbReference>
<evidence type="ECO:0000256" key="2">
    <source>
        <dbReference type="ARBA" id="ARBA00023224"/>
    </source>
</evidence>
<dbReference type="FunFam" id="1.10.287.950:FF:000001">
    <property type="entry name" value="Methyl-accepting chemotaxis sensory transducer"/>
    <property type="match status" value="1"/>
</dbReference>
<evidence type="ECO:0000313" key="8">
    <source>
        <dbReference type="Proteomes" id="UP000183794"/>
    </source>
</evidence>
<keyword evidence="2 4" id="KW-0807">Transducer</keyword>
<dbReference type="InterPro" id="IPR004090">
    <property type="entry name" value="Chemotax_Me-accpt_rcpt"/>
</dbReference>
<dbReference type="AlphaFoldDB" id="A0A1K9ZZI6"/>
<gene>
    <name evidence="7" type="ORF">NVI5450_2869</name>
</gene>
<evidence type="ECO:0000256" key="5">
    <source>
        <dbReference type="SAM" id="Phobius"/>
    </source>
</evidence>
<name>A0A1K9ZZI6_9GAMM</name>
<dbReference type="CDD" id="cd11386">
    <property type="entry name" value="MCP_signal"/>
    <property type="match status" value="1"/>
</dbReference>
<feature type="transmembrane region" description="Helical" evidence="5">
    <location>
        <begin position="189"/>
        <end position="211"/>
    </location>
</feature>
<dbReference type="InterPro" id="IPR007891">
    <property type="entry name" value="CHASE3"/>
</dbReference>
<dbReference type="Gene3D" id="1.10.287.950">
    <property type="entry name" value="Methyl-accepting chemotaxis protein"/>
    <property type="match status" value="1"/>
</dbReference>
<comment type="similarity">
    <text evidence="3">Belongs to the methyl-accepting chemotaxis (MCP) protein family.</text>
</comment>
<dbReference type="OrthoDB" id="2489132at2"/>
<dbReference type="CDD" id="cd19410">
    <property type="entry name" value="HK9-like_sensor"/>
    <property type="match status" value="1"/>
</dbReference>
<evidence type="ECO:0000256" key="3">
    <source>
        <dbReference type="ARBA" id="ARBA00029447"/>
    </source>
</evidence>
<dbReference type="RefSeq" id="WP_075497427.1">
    <property type="nucleotide sequence ID" value="NZ_CAWRBC010000110.1"/>
</dbReference>
<keyword evidence="5" id="KW-1133">Transmembrane helix</keyword>
<dbReference type="GO" id="GO:0006935">
    <property type="term" value="P:chemotaxis"/>
    <property type="evidence" value="ECO:0007669"/>
    <property type="project" value="InterPro"/>
</dbReference>
<dbReference type="PANTHER" id="PTHR32089:SF33">
    <property type="entry name" value="TOXIN COREGULATED PILUS BIOSYNTHESIS PROTEIN I"/>
    <property type="match status" value="1"/>
</dbReference>
<reference evidence="7 8" key="1">
    <citation type="submission" date="2016-11" db="EMBL/GenBank/DDBJ databases">
        <authorList>
            <person name="Jaros S."/>
            <person name="Januszkiewicz K."/>
            <person name="Wedrychowicz H."/>
        </authorList>
    </citation>
    <scope>NUCLEOTIDE SEQUENCE [LARGE SCALE GENOMIC DNA]</scope>
    <source>
        <strain evidence="7">NVI 5450</strain>
    </source>
</reference>
<dbReference type="PROSITE" id="PS50111">
    <property type="entry name" value="CHEMOTAXIS_TRANSDUC_2"/>
    <property type="match status" value="1"/>
</dbReference>
<sequence>MNKLMKLPTKWLMSMAFLATLISFFAIFLSVNFSNVEIKKNNDLVKKTYVIKSLVQDSLEQIVSIETGFRGFMLTKEEYSLVPYKLGIKSIGHDFERLSDYFSNNPTQEQTNRLNKVMAIYSDWKENVIDEGLRIRKSRSQDEALEFISKANGGKYVGEMRLLFEEISSGEDKFLVIRDELLDKALDSLITITLLLTVVGCFVSAVLFMLINSSVNKNIEEISSGISLLSRGVLRSLPIAPSKNEFFNIKKEFNQSVEKLSDLIKELTMSSNCTSTASEELTFVMQNTAKNTQDELLQVEEISTAISELSSTSKEVSSNAIHAESEATKAMAHVQKGHKALAKSISLTQSINISVQDTAHMIEELKNNAMNIGEVTNVISAISEQTNLLALNAAIEAARAGEQGRGFAVVADEVRNLAAKTQESTKNIQEIISNLQIQSEKANENMMVNVTSIQESVSLSEDVKVSFDDIVNSVQAISDINTLVATASEEQYNVTEEIARNTTRTFDLVNENVSAVSQTQAAAQELAMLAEKQNKELSFFDVN</sequence>
<dbReference type="GO" id="GO:0004888">
    <property type="term" value="F:transmembrane signaling receptor activity"/>
    <property type="evidence" value="ECO:0007669"/>
    <property type="project" value="InterPro"/>
</dbReference>
<evidence type="ECO:0000259" key="6">
    <source>
        <dbReference type="PROSITE" id="PS50111"/>
    </source>
</evidence>
<feature type="domain" description="Methyl-accepting transducer" evidence="6">
    <location>
        <begin position="270"/>
        <end position="506"/>
    </location>
</feature>
<evidence type="ECO:0000256" key="4">
    <source>
        <dbReference type="PROSITE-ProRule" id="PRU00284"/>
    </source>
</evidence>
<dbReference type="EMBL" id="FPLD01000073">
    <property type="protein sequence ID" value="SGZ05110.1"/>
    <property type="molecule type" value="Genomic_DNA"/>
</dbReference>
<dbReference type="Pfam" id="PF00015">
    <property type="entry name" value="MCPsignal"/>
    <property type="match status" value="1"/>
</dbReference>
<comment type="subcellular location">
    <subcellularLocation>
        <location evidence="1">Membrane</location>
    </subcellularLocation>
</comment>
<dbReference type="SUPFAM" id="SSF58104">
    <property type="entry name" value="Methyl-accepting chemotaxis protein (MCP) signaling domain"/>
    <property type="match status" value="1"/>
</dbReference>
<evidence type="ECO:0000313" key="7">
    <source>
        <dbReference type="EMBL" id="SGZ05110.1"/>
    </source>
</evidence>
<dbReference type="PANTHER" id="PTHR32089">
    <property type="entry name" value="METHYL-ACCEPTING CHEMOTAXIS PROTEIN MCPB"/>
    <property type="match status" value="1"/>
</dbReference>
<keyword evidence="5" id="KW-0472">Membrane</keyword>
<accession>A0A1K9ZZI6</accession>
<protein>
    <submittedName>
        <fullName evidence="7">Methyl-accepting chemotaxis protein</fullName>
    </submittedName>
</protein>
<dbReference type="InterPro" id="IPR004089">
    <property type="entry name" value="MCPsignal_dom"/>
</dbReference>
<dbReference type="Pfam" id="PF05227">
    <property type="entry name" value="CHASE3"/>
    <property type="match status" value="1"/>
</dbReference>
<dbReference type="SMART" id="SM00283">
    <property type="entry name" value="MA"/>
    <property type="match status" value="1"/>
</dbReference>
<evidence type="ECO:0000256" key="1">
    <source>
        <dbReference type="ARBA" id="ARBA00004370"/>
    </source>
</evidence>
<dbReference type="GO" id="GO:0016020">
    <property type="term" value="C:membrane"/>
    <property type="evidence" value="ECO:0007669"/>
    <property type="project" value="UniProtKB-SubCell"/>
</dbReference>
<keyword evidence="5" id="KW-0812">Transmembrane</keyword>